<name>A0A915E3G0_9BILA</name>
<dbReference type="AlphaFoldDB" id="A0A915E3G0"/>
<reference evidence="2" key="1">
    <citation type="submission" date="2022-11" db="UniProtKB">
        <authorList>
            <consortium name="WormBaseParasite"/>
        </authorList>
    </citation>
    <scope>IDENTIFICATION</scope>
</reference>
<sequence length="102" mass="12089">MFSMVELMLKEWEIVKQKQHVFLRDEDVPTRWNSTYYMGKGLLEQRAAVDLYLNRHNKRRLRLSAEEWNYAFPGLLLIGNDSHTVNGVVWEVFASESVELML</sequence>
<protein>
    <submittedName>
        <fullName evidence="2">Uncharacterized protein</fullName>
    </submittedName>
</protein>
<proteinExistence type="predicted"/>
<evidence type="ECO:0000313" key="1">
    <source>
        <dbReference type="Proteomes" id="UP000887574"/>
    </source>
</evidence>
<dbReference type="Proteomes" id="UP000887574">
    <property type="component" value="Unplaced"/>
</dbReference>
<accession>A0A915E3G0</accession>
<dbReference type="WBParaSite" id="jg263">
    <property type="protein sequence ID" value="jg263"/>
    <property type="gene ID" value="jg263"/>
</dbReference>
<organism evidence="1 2">
    <name type="scientific">Ditylenchus dipsaci</name>
    <dbReference type="NCBI Taxonomy" id="166011"/>
    <lineage>
        <taxon>Eukaryota</taxon>
        <taxon>Metazoa</taxon>
        <taxon>Ecdysozoa</taxon>
        <taxon>Nematoda</taxon>
        <taxon>Chromadorea</taxon>
        <taxon>Rhabditida</taxon>
        <taxon>Tylenchina</taxon>
        <taxon>Tylenchomorpha</taxon>
        <taxon>Sphaerularioidea</taxon>
        <taxon>Anguinidae</taxon>
        <taxon>Anguininae</taxon>
        <taxon>Ditylenchus</taxon>
    </lineage>
</organism>
<evidence type="ECO:0000313" key="2">
    <source>
        <dbReference type="WBParaSite" id="jg263"/>
    </source>
</evidence>
<keyword evidence="1" id="KW-1185">Reference proteome</keyword>